<dbReference type="EMBL" id="CAJZBQ010000010">
    <property type="protein sequence ID" value="CAG9313124.1"/>
    <property type="molecule type" value="Genomic_DNA"/>
</dbReference>
<keyword evidence="3" id="KW-1185">Reference proteome</keyword>
<dbReference type="AlphaFoldDB" id="A0AAU9IPL8"/>
<proteinExistence type="predicted"/>
<evidence type="ECO:0000256" key="1">
    <source>
        <dbReference type="SAM" id="MobiDB-lite"/>
    </source>
</evidence>
<dbReference type="Proteomes" id="UP001162131">
    <property type="component" value="Unassembled WGS sequence"/>
</dbReference>
<evidence type="ECO:0000313" key="2">
    <source>
        <dbReference type="EMBL" id="CAG9313124.1"/>
    </source>
</evidence>
<gene>
    <name evidence="2" type="ORF">BSTOLATCC_MIC8403</name>
</gene>
<name>A0AAU9IPL8_9CILI</name>
<sequence>MINLTHKLLRRYEGSLMPKDVVIKRFQLKTATAHVFGVERWNGAHALWLNDALGAISPKCIITQLPADLPWFIKADENVNLEWTNFLKTGKGRFLCSPRPKYLQDIILNAERLSHFMIGAVLNSPEELTNIKSIMYTNTHDSFIPEESDPMKPDSFTTTLLWAASNPSRLDCLIPFDLPELIYRDQIARTIDLNTLREALKTLLGEFENEKKYDLRFVNPQIFINNKVNYMAEIIKQTLITYQDNTIVVAVENKLVDPLTEAWKNVPYDSVSFDEFLTIPKMDKDTTFSNYIEKHVLLDILLGTYISQFYIKNKLFPYSAHGAVGSEGQSYSTALEFWKNFFMQHSEELKKTLAIYRKIDNSDMGRKFKKMEKKIREEKIRDVEIEKEAKKYSKITSDEEVDVNEPQYQRKMKEYIKRSKREQEESD</sequence>
<organism evidence="2 3">
    <name type="scientific">Blepharisma stoltei</name>
    <dbReference type="NCBI Taxonomy" id="1481888"/>
    <lineage>
        <taxon>Eukaryota</taxon>
        <taxon>Sar</taxon>
        <taxon>Alveolata</taxon>
        <taxon>Ciliophora</taxon>
        <taxon>Postciliodesmatophora</taxon>
        <taxon>Heterotrichea</taxon>
        <taxon>Heterotrichida</taxon>
        <taxon>Blepharismidae</taxon>
        <taxon>Blepharisma</taxon>
    </lineage>
</organism>
<protein>
    <submittedName>
        <fullName evidence="2">Uncharacterized protein</fullName>
    </submittedName>
</protein>
<evidence type="ECO:0000313" key="3">
    <source>
        <dbReference type="Proteomes" id="UP001162131"/>
    </source>
</evidence>
<accession>A0AAU9IPL8</accession>
<reference evidence="2" key="1">
    <citation type="submission" date="2021-09" db="EMBL/GenBank/DDBJ databases">
        <authorList>
            <consortium name="AG Swart"/>
            <person name="Singh M."/>
            <person name="Singh A."/>
            <person name="Seah K."/>
            <person name="Emmerich C."/>
        </authorList>
    </citation>
    <scope>NUCLEOTIDE SEQUENCE</scope>
    <source>
        <strain evidence="2">ATCC30299</strain>
    </source>
</reference>
<feature type="region of interest" description="Disordered" evidence="1">
    <location>
        <begin position="400"/>
        <end position="427"/>
    </location>
</feature>
<feature type="compositionally biased region" description="Basic and acidic residues" evidence="1">
    <location>
        <begin position="411"/>
        <end position="427"/>
    </location>
</feature>
<comment type="caution">
    <text evidence="2">The sequence shown here is derived from an EMBL/GenBank/DDBJ whole genome shotgun (WGS) entry which is preliminary data.</text>
</comment>